<dbReference type="PANTHER" id="PTHR23513:SF11">
    <property type="entry name" value="STAPHYLOFERRIN A TRANSPORTER"/>
    <property type="match status" value="1"/>
</dbReference>
<dbReference type="InterPro" id="IPR010290">
    <property type="entry name" value="TM_effector"/>
</dbReference>
<sequence>MTVRSLYHRSFLALVSGGFVSALGTVVFDLVLAWWVVSETGSAVLTGYLLAAALAPIAFIGPIGGVLSDRWNKKAILVVTDVVSGAVAFGVAVMAYRNTLNVPLLALSCFALGTCAALYRPAARSIVPLLVQERHLVKANSVSNNLTETTKAVGPLLGAALVALPVVGVGGAMVLNGVSFWLSALAAAAIRYQHVTNGKNVSGVLADLRAGFRYINSRALIRNMVILCAAVNFFLISFNILLPLYVTEVLHGSSATYGRALTAEAVGGIAITLLLLFLHDIVPTNRLLAALIAAGGMSLALIPVVPAVTALLLFSAAQGFFVGGFNTLFFAYIQKEVSQEFLGRVFSVVYMAAIGVMPVAYISWGYIGDYALRWGFVYAGLGTVLCSVPFLLLRQHVTRPVAELTRITRPAQPSEPVRAAEPARVVEPVMAT</sequence>
<feature type="transmembrane region" description="Helical" evidence="7">
    <location>
        <begin position="224"/>
        <end position="245"/>
    </location>
</feature>
<comment type="caution">
    <text evidence="8">The sequence shown here is derived from an EMBL/GenBank/DDBJ whole genome shotgun (WGS) entry which is preliminary data.</text>
</comment>
<evidence type="ECO:0000256" key="4">
    <source>
        <dbReference type="ARBA" id="ARBA00022692"/>
    </source>
</evidence>
<feature type="transmembrane region" description="Helical" evidence="7">
    <location>
        <begin position="12"/>
        <end position="37"/>
    </location>
</feature>
<name>A0ABQ4DZN6_9ACTN</name>
<gene>
    <name evidence="8" type="ORF">Pen02_28460</name>
</gene>
<evidence type="ECO:0000256" key="1">
    <source>
        <dbReference type="ARBA" id="ARBA00004651"/>
    </source>
</evidence>
<organism evidence="8 9">
    <name type="scientific">Plantactinospora endophytica</name>
    <dbReference type="NCBI Taxonomy" id="673535"/>
    <lineage>
        <taxon>Bacteria</taxon>
        <taxon>Bacillati</taxon>
        <taxon>Actinomycetota</taxon>
        <taxon>Actinomycetes</taxon>
        <taxon>Micromonosporales</taxon>
        <taxon>Micromonosporaceae</taxon>
        <taxon>Plantactinospora</taxon>
    </lineage>
</organism>
<reference evidence="8 9" key="1">
    <citation type="submission" date="2021-01" db="EMBL/GenBank/DDBJ databases">
        <title>Whole genome shotgun sequence of Plantactinospora endophytica NBRC 110450.</title>
        <authorList>
            <person name="Komaki H."/>
            <person name="Tamura T."/>
        </authorList>
    </citation>
    <scope>NUCLEOTIDE SEQUENCE [LARGE SCALE GENOMIC DNA]</scope>
    <source>
        <strain evidence="8 9">NBRC 110450</strain>
    </source>
</reference>
<keyword evidence="2" id="KW-0813">Transport</keyword>
<feature type="transmembrane region" description="Helical" evidence="7">
    <location>
        <begin position="257"/>
        <end position="278"/>
    </location>
</feature>
<feature type="transmembrane region" description="Helical" evidence="7">
    <location>
        <begin position="345"/>
        <end position="367"/>
    </location>
</feature>
<feature type="transmembrane region" description="Helical" evidence="7">
    <location>
        <begin position="43"/>
        <end position="63"/>
    </location>
</feature>
<feature type="transmembrane region" description="Helical" evidence="7">
    <location>
        <begin position="373"/>
        <end position="393"/>
    </location>
</feature>
<dbReference type="Pfam" id="PF05977">
    <property type="entry name" value="MFS_3"/>
    <property type="match status" value="1"/>
</dbReference>
<dbReference type="InterPro" id="IPR036259">
    <property type="entry name" value="MFS_trans_sf"/>
</dbReference>
<dbReference type="CDD" id="cd06173">
    <property type="entry name" value="MFS_MefA_like"/>
    <property type="match status" value="1"/>
</dbReference>
<dbReference type="RefSeq" id="WP_203866442.1">
    <property type="nucleotide sequence ID" value="NZ_BONW01000013.1"/>
</dbReference>
<feature type="transmembrane region" description="Helical" evidence="7">
    <location>
        <begin position="75"/>
        <end position="96"/>
    </location>
</feature>
<evidence type="ECO:0000256" key="2">
    <source>
        <dbReference type="ARBA" id="ARBA00022448"/>
    </source>
</evidence>
<feature type="transmembrane region" description="Helical" evidence="7">
    <location>
        <begin position="311"/>
        <end position="333"/>
    </location>
</feature>
<comment type="subcellular location">
    <subcellularLocation>
        <location evidence="1">Cell membrane</location>
        <topology evidence="1">Multi-pass membrane protein</topology>
    </subcellularLocation>
</comment>
<evidence type="ECO:0000313" key="8">
    <source>
        <dbReference type="EMBL" id="GIG87910.1"/>
    </source>
</evidence>
<evidence type="ECO:0000256" key="5">
    <source>
        <dbReference type="ARBA" id="ARBA00022989"/>
    </source>
</evidence>
<dbReference type="PANTHER" id="PTHR23513">
    <property type="entry name" value="INTEGRAL MEMBRANE EFFLUX PROTEIN-RELATED"/>
    <property type="match status" value="1"/>
</dbReference>
<accession>A0ABQ4DZN6</accession>
<protein>
    <submittedName>
        <fullName evidence="8">Permease</fullName>
    </submittedName>
</protein>
<keyword evidence="5 7" id="KW-1133">Transmembrane helix</keyword>
<dbReference type="SUPFAM" id="SSF103473">
    <property type="entry name" value="MFS general substrate transporter"/>
    <property type="match status" value="1"/>
</dbReference>
<proteinExistence type="predicted"/>
<keyword evidence="4 7" id="KW-0812">Transmembrane</keyword>
<feature type="transmembrane region" description="Helical" evidence="7">
    <location>
        <begin position="287"/>
        <end position="305"/>
    </location>
</feature>
<evidence type="ECO:0000256" key="6">
    <source>
        <dbReference type="ARBA" id="ARBA00023136"/>
    </source>
</evidence>
<dbReference type="Proteomes" id="UP000646749">
    <property type="component" value="Unassembled WGS sequence"/>
</dbReference>
<evidence type="ECO:0000256" key="7">
    <source>
        <dbReference type="SAM" id="Phobius"/>
    </source>
</evidence>
<dbReference type="EMBL" id="BONW01000013">
    <property type="protein sequence ID" value="GIG87910.1"/>
    <property type="molecule type" value="Genomic_DNA"/>
</dbReference>
<evidence type="ECO:0000313" key="9">
    <source>
        <dbReference type="Proteomes" id="UP000646749"/>
    </source>
</evidence>
<evidence type="ECO:0000256" key="3">
    <source>
        <dbReference type="ARBA" id="ARBA00022475"/>
    </source>
</evidence>
<keyword evidence="3" id="KW-1003">Cell membrane</keyword>
<keyword evidence="6 7" id="KW-0472">Membrane</keyword>
<keyword evidence="9" id="KW-1185">Reference proteome</keyword>
<dbReference type="Gene3D" id="1.20.1250.20">
    <property type="entry name" value="MFS general substrate transporter like domains"/>
    <property type="match status" value="2"/>
</dbReference>